<gene>
    <name evidence="2" type="ORF">GOODEAATRI_016130</name>
</gene>
<organism evidence="2 3">
    <name type="scientific">Goodea atripinnis</name>
    <dbReference type="NCBI Taxonomy" id="208336"/>
    <lineage>
        <taxon>Eukaryota</taxon>
        <taxon>Metazoa</taxon>
        <taxon>Chordata</taxon>
        <taxon>Craniata</taxon>
        <taxon>Vertebrata</taxon>
        <taxon>Euteleostomi</taxon>
        <taxon>Actinopterygii</taxon>
        <taxon>Neopterygii</taxon>
        <taxon>Teleostei</taxon>
        <taxon>Neoteleostei</taxon>
        <taxon>Acanthomorphata</taxon>
        <taxon>Ovalentaria</taxon>
        <taxon>Atherinomorphae</taxon>
        <taxon>Cyprinodontiformes</taxon>
        <taxon>Goodeidae</taxon>
        <taxon>Goodea</taxon>
    </lineage>
</organism>
<dbReference type="Proteomes" id="UP001476798">
    <property type="component" value="Unassembled WGS sequence"/>
</dbReference>
<reference evidence="2 3" key="1">
    <citation type="submission" date="2021-06" db="EMBL/GenBank/DDBJ databases">
        <authorList>
            <person name="Palmer J.M."/>
        </authorList>
    </citation>
    <scope>NUCLEOTIDE SEQUENCE [LARGE SCALE GENOMIC DNA]</scope>
    <source>
        <strain evidence="2 3">GA_2019</strain>
        <tissue evidence="2">Muscle</tissue>
    </source>
</reference>
<dbReference type="EMBL" id="JAHRIO010011223">
    <property type="protein sequence ID" value="MEQ2162074.1"/>
    <property type="molecule type" value="Genomic_DNA"/>
</dbReference>
<evidence type="ECO:0000313" key="3">
    <source>
        <dbReference type="Proteomes" id="UP001476798"/>
    </source>
</evidence>
<evidence type="ECO:0000256" key="1">
    <source>
        <dbReference type="SAM" id="MobiDB-lite"/>
    </source>
</evidence>
<protein>
    <recommendedName>
        <fullName evidence="4">Prolactin receptor</fullName>
    </recommendedName>
</protein>
<evidence type="ECO:0008006" key="4">
    <source>
        <dbReference type="Google" id="ProtNLM"/>
    </source>
</evidence>
<evidence type="ECO:0000313" key="2">
    <source>
        <dbReference type="EMBL" id="MEQ2162074.1"/>
    </source>
</evidence>
<comment type="caution">
    <text evidence="2">The sequence shown here is derived from an EMBL/GenBank/DDBJ whole genome shotgun (WGS) entry which is preliminary data.</text>
</comment>
<accession>A0ABV0MTX7</accession>
<name>A0ABV0MTX7_9TELE</name>
<sequence length="109" mass="11828">PRWPGYHQGTPGWEPLEIPSAQLHVVNTLAQDPGTSRPPVSQLPWPPTSRPPHPQSTKPPQLLAQLAALEHPEGTTPKSQSTRGLLTGTHTRPKPVLDPGPKCSYTSQE</sequence>
<keyword evidence="3" id="KW-1185">Reference proteome</keyword>
<feature type="compositionally biased region" description="Polar residues" evidence="1">
    <location>
        <begin position="76"/>
        <end position="90"/>
    </location>
</feature>
<feature type="region of interest" description="Disordered" evidence="1">
    <location>
        <begin position="30"/>
        <end position="109"/>
    </location>
</feature>
<proteinExistence type="predicted"/>
<feature type="compositionally biased region" description="Pro residues" evidence="1">
    <location>
        <begin position="44"/>
        <end position="54"/>
    </location>
</feature>
<feature type="non-terminal residue" evidence="2">
    <location>
        <position position="1"/>
    </location>
</feature>